<gene>
    <name evidence="1" type="ORF">EW026_g4542</name>
</gene>
<dbReference type="SUPFAM" id="SSF52799">
    <property type="entry name" value="(Phosphotyrosine protein) phosphatases II"/>
    <property type="match status" value="1"/>
</dbReference>
<dbReference type="SMART" id="SM01301">
    <property type="entry name" value="PTPlike_phytase"/>
    <property type="match status" value="1"/>
</dbReference>
<evidence type="ECO:0008006" key="3">
    <source>
        <dbReference type="Google" id="ProtNLM"/>
    </source>
</evidence>
<dbReference type="InterPro" id="IPR029021">
    <property type="entry name" value="Prot-tyrosine_phosphatase-like"/>
</dbReference>
<protein>
    <recommendedName>
        <fullName evidence="3">Tyrosine specific protein phosphatases domain-containing protein</fullName>
    </recommendedName>
</protein>
<evidence type="ECO:0000313" key="2">
    <source>
        <dbReference type="Proteomes" id="UP000309038"/>
    </source>
</evidence>
<organism evidence="1 2">
    <name type="scientific">Hermanssonia centrifuga</name>
    <dbReference type="NCBI Taxonomy" id="98765"/>
    <lineage>
        <taxon>Eukaryota</taxon>
        <taxon>Fungi</taxon>
        <taxon>Dikarya</taxon>
        <taxon>Basidiomycota</taxon>
        <taxon>Agaricomycotina</taxon>
        <taxon>Agaricomycetes</taxon>
        <taxon>Polyporales</taxon>
        <taxon>Meruliaceae</taxon>
        <taxon>Hermanssonia</taxon>
    </lineage>
</organism>
<dbReference type="Proteomes" id="UP000309038">
    <property type="component" value="Unassembled WGS sequence"/>
</dbReference>
<comment type="caution">
    <text evidence="1">The sequence shown here is derived from an EMBL/GenBank/DDBJ whole genome shotgun (WGS) entry which is preliminary data.</text>
</comment>
<keyword evidence="2" id="KW-1185">Reference proteome</keyword>
<dbReference type="Gene3D" id="3.90.190.10">
    <property type="entry name" value="Protein tyrosine phosphatase superfamily"/>
    <property type="match status" value="1"/>
</dbReference>
<proteinExistence type="predicted"/>
<dbReference type="AlphaFoldDB" id="A0A4S4KHW6"/>
<dbReference type="Pfam" id="PF14566">
    <property type="entry name" value="PTPlike_phytase"/>
    <property type="match status" value="1"/>
</dbReference>
<reference evidence="1 2" key="1">
    <citation type="submission" date="2019-02" db="EMBL/GenBank/DDBJ databases">
        <title>Genome sequencing of the rare red list fungi Phlebia centrifuga.</title>
        <authorList>
            <person name="Buettner E."/>
            <person name="Kellner H."/>
        </authorList>
    </citation>
    <scope>NUCLEOTIDE SEQUENCE [LARGE SCALE GENOMIC DNA]</scope>
    <source>
        <strain evidence="1 2">DSM 108282</strain>
    </source>
</reference>
<dbReference type="EMBL" id="SGPJ01000166">
    <property type="protein sequence ID" value="THG97460.1"/>
    <property type="molecule type" value="Genomic_DNA"/>
</dbReference>
<sequence>MSDRAENLEAIELRLKNDILVESHKNGGLILTHNEIVSDSADGAIIPTWTAVDSVNVRTTRELMENMRKEGWNVEYHRIPISPDRPVEDNYLDAYTRIIKRTDPLQTALVFNCGMGAVRTTFAMVAACLVRRKQLIDQGIEDPFITRPGGHKSGITFRQSGWFAPLMYAFLD</sequence>
<evidence type="ECO:0000313" key="1">
    <source>
        <dbReference type="EMBL" id="THG97460.1"/>
    </source>
</evidence>
<accession>A0A4S4KHW6</accession>
<name>A0A4S4KHW6_9APHY</name>